<name>A0A2U3QPX2_ORITS</name>
<proteinExistence type="predicted"/>
<dbReference type="Proteomes" id="UP000244960">
    <property type="component" value="Chromosome I"/>
</dbReference>
<evidence type="ECO:0000313" key="1">
    <source>
        <dbReference type="EMBL" id="SPR02991.1"/>
    </source>
</evidence>
<protein>
    <submittedName>
        <fullName evidence="1">Uncharacterized protein</fullName>
    </submittedName>
</protein>
<evidence type="ECO:0000313" key="2">
    <source>
        <dbReference type="Proteomes" id="UP000244960"/>
    </source>
</evidence>
<dbReference type="EMBL" id="LS398547">
    <property type="protein sequence ID" value="SPR02991.1"/>
    <property type="molecule type" value="Genomic_DNA"/>
</dbReference>
<sequence length="33" mass="3550">MILQASIILAGDSSFSKLSKSSLEMNSSKSLFE</sequence>
<gene>
    <name evidence="1" type="ORF">UT176_00150</name>
</gene>
<dbReference type="AlphaFoldDB" id="A0A2U3QPX2"/>
<organism evidence="1 2">
    <name type="scientific">Orientia tsutsugamushi</name>
    <name type="common">Rickettsia tsutsugamushi</name>
    <dbReference type="NCBI Taxonomy" id="784"/>
    <lineage>
        <taxon>Bacteria</taxon>
        <taxon>Pseudomonadati</taxon>
        <taxon>Pseudomonadota</taxon>
        <taxon>Alphaproteobacteria</taxon>
        <taxon>Rickettsiales</taxon>
        <taxon>Rickettsiaceae</taxon>
        <taxon>Rickettsieae</taxon>
        <taxon>Orientia</taxon>
    </lineage>
</organism>
<accession>A0A2U3QPX2</accession>
<reference evidence="2" key="1">
    <citation type="submission" date="2018-03" db="EMBL/GenBank/DDBJ databases">
        <authorList>
            <person name="Batty M. E."/>
            <person name="Batty M E."/>
        </authorList>
    </citation>
    <scope>NUCLEOTIDE SEQUENCE [LARGE SCALE GENOMIC DNA]</scope>
</reference>